<accession>A0AA86T2J3</accession>
<dbReference type="KEGG" id="nti:DNFV4_00944"/>
<evidence type="ECO:0000256" key="1">
    <source>
        <dbReference type="SAM" id="MobiDB-lite"/>
    </source>
</evidence>
<proteinExistence type="predicted"/>
<evidence type="ECO:0000313" key="2">
    <source>
        <dbReference type="EMBL" id="CAI4030516.1"/>
    </source>
</evidence>
<gene>
    <name evidence="2" type="ORF">DNFV4_00944</name>
</gene>
<dbReference type="Proteomes" id="UP001179121">
    <property type="component" value="Chromosome"/>
</dbReference>
<reference evidence="2" key="1">
    <citation type="submission" date="2022-10" db="EMBL/GenBank/DDBJ databases">
        <authorList>
            <person name="Koch H."/>
        </authorList>
    </citation>
    <scope>NUCLEOTIDE SEQUENCE</scope>
    <source>
        <strain evidence="2">DNF</strain>
    </source>
</reference>
<sequence length="83" mass="8862">MSYLHTSFGQGGGSQAAPPPFVPSRINSGSLQTVDQCVGRKSETLDGHLGLDLREEGTPIPSVLSSLFSWGDVKVRCEAWISD</sequence>
<dbReference type="AlphaFoldDB" id="A0AA86T2J3"/>
<name>A0AA86T2J3_9BACT</name>
<organism evidence="2 3">
    <name type="scientific">Nitrospira tepida</name>
    <dbReference type="NCBI Taxonomy" id="2973512"/>
    <lineage>
        <taxon>Bacteria</taxon>
        <taxon>Pseudomonadati</taxon>
        <taxon>Nitrospirota</taxon>
        <taxon>Nitrospiria</taxon>
        <taxon>Nitrospirales</taxon>
        <taxon>Nitrospiraceae</taxon>
        <taxon>Nitrospira</taxon>
    </lineage>
</organism>
<evidence type="ECO:0000313" key="3">
    <source>
        <dbReference type="Proteomes" id="UP001179121"/>
    </source>
</evidence>
<keyword evidence="3" id="KW-1185">Reference proteome</keyword>
<protein>
    <submittedName>
        <fullName evidence="2">Uncharacterized protein</fullName>
    </submittedName>
</protein>
<dbReference type="EMBL" id="OX365700">
    <property type="protein sequence ID" value="CAI4030516.1"/>
    <property type="molecule type" value="Genomic_DNA"/>
</dbReference>
<feature type="region of interest" description="Disordered" evidence="1">
    <location>
        <begin position="1"/>
        <end position="25"/>
    </location>
</feature>